<keyword evidence="5" id="KW-1185">Reference proteome</keyword>
<evidence type="ECO:0008006" key="6">
    <source>
        <dbReference type="Google" id="ProtNLM"/>
    </source>
</evidence>
<dbReference type="AlphaFoldDB" id="A0AAN6SMF0"/>
<organism evidence="4 5">
    <name type="scientific">Parachaetomium inaequale</name>
    <dbReference type="NCBI Taxonomy" id="2588326"/>
    <lineage>
        <taxon>Eukaryota</taxon>
        <taxon>Fungi</taxon>
        <taxon>Dikarya</taxon>
        <taxon>Ascomycota</taxon>
        <taxon>Pezizomycotina</taxon>
        <taxon>Sordariomycetes</taxon>
        <taxon>Sordariomycetidae</taxon>
        <taxon>Sordariales</taxon>
        <taxon>Chaetomiaceae</taxon>
        <taxon>Parachaetomium</taxon>
    </lineage>
</organism>
<dbReference type="Pfam" id="PF25053">
    <property type="entry name" value="DUF7791"/>
    <property type="match status" value="1"/>
</dbReference>
<comment type="caution">
    <text evidence="4">The sequence shown here is derived from an EMBL/GenBank/DDBJ whole genome shotgun (WGS) entry which is preliminary data.</text>
</comment>
<keyword evidence="1" id="KW-0677">Repeat</keyword>
<feature type="domain" description="Nephrocystin 3-like N-terminal" evidence="2">
    <location>
        <begin position="252"/>
        <end position="421"/>
    </location>
</feature>
<sequence length="954" mass="107950">MEAVVAFGLAANILQFVEFTGQLISSAQELSRQGAKTKYLELESIAKELRRLAEGIGPSPAKSKRGQPDAPDELQRLANRCIEITNELLSVLDSLKLQKGSKKWKSFHQALNSVWKTDQIKDLEERMDRISQALHKEIMTSEQRQITGKLDRLAAENGRLEAGRTEDIKDLKSQLKMAFIGLQKELEPDESRSAPMSVVLQVAEKEVQYSAEQLILDKLRFDSMQDRYEGVSSAHYKTLSWVFGSQKDAPLSSFAEWLTSADDLFWVSGKPGSGKSTLMKYLCTHDETSRRLQVWAKDNRLIITDFFVWSAARKSLQKSQQGLLRSLIYNILRQSPKTTEKVYPEIGQLSRLGGTVPNPPTSVPGLISVLRRVCESLAASGERCCFFIDGLDEFEGQPRDIIELIGVLRSIPNVKICISSRPWNEFEQSFGRDGSRKLYMQDLTRQDIRHYVSDVFAKDDNYQALMDDEEEAGRSLVNEIIECAQGVFLWVVLVVRSFQEGLTNGDRIADLQARLRELPRDLNDYFEKILLSDVAEFYRRQSARMFAAALNAKDRLPVMTYWFMEPEDAEYALSLEVGPPTLQQMSKRLEQTRKRLNACCKGLLEARSPSQANNKDMLPYNINFGWKVDFLHRTVKDFLAMPETQAFLSGWNPRAFDTDANICAALLAQIKGAPQEYEYFTAPDQEYEYFTAPDGVLGLTTLFLDHCRVLDDDPDCEPGLLHRLLDQLDATLHRHGEAMGHGLYHNMLHSLLFSRRFAETFVLGPPQDTTFLQVCAKYRLRQYVERKLGCLPDDDKTREALLPRLLRMALEITDRPLVQLILNRPTSPNDLILPSFSNWTLFMRDLHEGGRLSHLLKAGDCEIYLLVRDLLEGGADAGAMCSFGFEKVSSHRILRGALLPEHMALLNDFFAQRTLVSAPTLEPGENVSLEVWGPRGAAILAPSGDSELGKESKL</sequence>
<accession>A0AAN6SMF0</accession>
<evidence type="ECO:0000313" key="4">
    <source>
        <dbReference type="EMBL" id="KAK4033791.1"/>
    </source>
</evidence>
<dbReference type="SUPFAM" id="SSF52540">
    <property type="entry name" value="P-loop containing nucleoside triphosphate hydrolases"/>
    <property type="match status" value="1"/>
</dbReference>
<dbReference type="PANTHER" id="PTHR10039">
    <property type="entry name" value="AMELOGENIN"/>
    <property type="match status" value="1"/>
</dbReference>
<evidence type="ECO:0000313" key="5">
    <source>
        <dbReference type="Proteomes" id="UP001303115"/>
    </source>
</evidence>
<reference evidence="5" key="1">
    <citation type="journal article" date="2023" name="Mol. Phylogenet. Evol.">
        <title>Genome-scale phylogeny and comparative genomics of the fungal order Sordariales.</title>
        <authorList>
            <person name="Hensen N."/>
            <person name="Bonometti L."/>
            <person name="Westerberg I."/>
            <person name="Brannstrom I.O."/>
            <person name="Guillou S."/>
            <person name="Cros-Aarteil S."/>
            <person name="Calhoun S."/>
            <person name="Haridas S."/>
            <person name="Kuo A."/>
            <person name="Mondo S."/>
            <person name="Pangilinan J."/>
            <person name="Riley R."/>
            <person name="LaButti K."/>
            <person name="Andreopoulos B."/>
            <person name="Lipzen A."/>
            <person name="Chen C."/>
            <person name="Yan M."/>
            <person name="Daum C."/>
            <person name="Ng V."/>
            <person name="Clum A."/>
            <person name="Steindorff A."/>
            <person name="Ohm R.A."/>
            <person name="Martin F."/>
            <person name="Silar P."/>
            <person name="Natvig D.O."/>
            <person name="Lalanne C."/>
            <person name="Gautier V."/>
            <person name="Ament-Velasquez S.L."/>
            <person name="Kruys A."/>
            <person name="Hutchinson M.I."/>
            <person name="Powell A.J."/>
            <person name="Barry K."/>
            <person name="Miller A.N."/>
            <person name="Grigoriev I.V."/>
            <person name="Debuchy R."/>
            <person name="Gladieux P."/>
            <person name="Hiltunen Thoren M."/>
            <person name="Johannesson H."/>
        </authorList>
    </citation>
    <scope>NUCLEOTIDE SEQUENCE [LARGE SCALE GENOMIC DNA]</scope>
    <source>
        <strain evidence="5">CBS 284.82</strain>
    </source>
</reference>
<protein>
    <recommendedName>
        <fullName evidence="6">NACHT domain-containing protein</fullName>
    </recommendedName>
</protein>
<evidence type="ECO:0000259" key="2">
    <source>
        <dbReference type="Pfam" id="PF24883"/>
    </source>
</evidence>
<dbReference type="Pfam" id="PF24883">
    <property type="entry name" value="NPHP3_N"/>
    <property type="match status" value="1"/>
</dbReference>
<gene>
    <name evidence="4" type="ORF">C8A01DRAFT_49701</name>
</gene>
<evidence type="ECO:0000259" key="3">
    <source>
        <dbReference type="Pfam" id="PF25053"/>
    </source>
</evidence>
<dbReference type="InterPro" id="IPR027417">
    <property type="entry name" value="P-loop_NTPase"/>
</dbReference>
<feature type="domain" description="DUF7791" evidence="3">
    <location>
        <begin position="534"/>
        <end position="675"/>
    </location>
</feature>
<dbReference type="Gene3D" id="3.40.50.300">
    <property type="entry name" value="P-loop containing nucleotide triphosphate hydrolases"/>
    <property type="match status" value="1"/>
</dbReference>
<proteinExistence type="predicted"/>
<dbReference type="InterPro" id="IPR056693">
    <property type="entry name" value="DUF7791"/>
</dbReference>
<dbReference type="PANTHER" id="PTHR10039:SF5">
    <property type="entry name" value="NACHT DOMAIN-CONTAINING PROTEIN"/>
    <property type="match status" value="1"/>
</dbReference>
<evidence type="ECO:0000256" key="1">
    <source>
        <dbReference type="ARBA" id="ARBA00022737"/>
    </source>
</evidence>
<dbReference type="Proteomes" id="UP001303115">
    <property type="component" value="Unassembled WGS sequence"/>
</dbReference>
<dbReference type="InterPro" id="IPR056884">
    <property type="entry name" value="NPHP3-like_N"/>
</dbReference>
<name>A0AAN6SMF0_9PEZI</name>
<dbReference type="EMBL" id="MU854510">
    <property type="protein sequence ID" value="KAK4033791.1"/>
    <property type="molecule type" value="Genomic_DNA"/>
</dbReference>